<evidence type="ECO:0000313" key="17">
    <source>
        <dbReference type="EMBL" id="RIA56664.1"/>
    </source>
</evidence>
<dbReference type="InterPro" id="IPR023468">
    <property type="entry name" value="Riboflavin_kinase"/>
</dbReference>
<dbReference type="Proteomes" id="UP000266273">
    <property type="component" value="Unassembled WGS sequence"/>
</dbReference>
<dbReference type="GO" id="GO:0008531">
    <property type="term" value="F:riboflavin kinase activity"/>
    <property type="evidence" value="ECO:0007669"/>
    <property type="project" value="UniProtKB-UniRule"/>
</dbReference>
<sequence length="331" mass="36084">MEIVREWRDRPAETRGAVLAIGNFDGVHRGHQALLKRAQQIAEDRGAKAGAMVFEPHPRTFFQPDRPFFELTPMPRKLRLIELFGLDIAAVVRFDAALASLTAEEFVQQVLVNGLQISHAVAGYNFFFGKGRGGNPTVLQELGTQAGIGVDIVDAVGGAGEVFSSTRARESLAEGDPRGAAEVLGYWWRVVGEVTGGAGRGRHLGFPTANITLAESQVLRHGIYAVRVHVDGAIRHGAAYLGTRPTFDDGPAVLETFLLDYDGDLYGKKLEVEFIAYIRDDARFPDADSLVEQMRIDCEKSAQILREVDANDPMLAYPLGRAIAEHGFGVA</sequence>
<dbReference type="OrthoDB" id="9803667at2"/>
<name>A0A397QF35_9HYPH</name>
<gene>
    <name evidence="17" type="ORF">BXY53_1770</name>
</gene>
<dbReference type="SUPFAM" id="SSF82114">
    <property type="entry name" value="Riboflavin kinase-like"/>
    <property type="match status" value="1"/>
</dbReference>
<evidence type="ECO:0000256" key="7">
    <source>
        <dbReference type="ARBA" id="ARBA00022695"/>
    </source>
</evidence>
<keyword evidence="7 15" id="KW-0548">Nucleotidyltransferase</keyword>
<dbReference type="GO" id="GO:0005524">
    <property type="term" value="F:ATP binding"/>
    <property type="evidence" value="ECO:0007669"/>
    <property type="project" value="UniProtKB-UniRule"/>
</dbReference>
<keyword evidence="9 15" id="KW-0418">Kinase</keyword>
<keyword evidence="8 15" id="KW-0547">Nucleotide-binding</keyword>
<dbReference type="InterPro" id="IPR023465">
    <property type="entry name" value="Riboflavin_kinase_dom_sf"/>
</dbReference>
<evidence type="ECO:0000259" key="16">
    <source>
        <dbReference type="SMART" id="SM00904"/>
    </source>
</evidence>
<dbReference type="PIRSF" id="PIRSF004491">
    <property type="entry name" value="FAD_Synth"/>
    <property type="match status" value="1"/>
</dbReference>
<dbReference type="GO" id="GO:0009231">
    <property type="term" value="P:riboflavin biosynthetic process"/>
    <property type="evidence" value="ECO:0007669"/>
    <property type="project" value="InterPro"/>
</dbReference>
<dbReference type="EC" id="2.7.7.2" evidence="15"/>
<keyword evidence="10 15" id="KW-0274">FAD</keyword>
<evidence type="ECO:0000256" key="1">
    <source>
        <dbReference type="ARBA" id="ARBA00002121"/>
    </source>
</evidence>
<organism evidence="17 18">
    <name type="scientific">Dichotomicrobium thermohalophilum</name>
    <dbReference type="NCBI Taxonomy" id="933063"/>
    <lineage>
        <taxon>Bacteria</taxon>
        <taxon>Pseudomonadati</taxon>
        <taxon>Pseudomonadota</taxon>
        <taxon>Alphaproteobacteria</taxon>
        <taxon>Hyphomicrobiales</taxon>
        <taxon>Hyphomicrobiaceae</taxon>
        <taxon>Dichotomicrobium</taxon>
    </lineage>
</organism>
<keyword evidence="4 15" id="KW-0285">Flavoprotein</keyword>
<evidence type="ECO:0000256" key="4">
    <source>
        <dbReference type="ARBA" id="ARBA00022630"/>
    </source>
</evidence>
<dbReference type="CDD" id="cd02064">
    <property type="entry name" value="FAD_synthetase_N"/>
    <property type="match status" value="1"/>
</dbReference>
<dbReference type="SMART" id="SM00904">
    <property type="entry name" value="Flavokinase"/>
    <property type="match status" value="1"/>
</dbReference>
<comment type="caution">
    <text evidence="17">The sequence shown here is derived from an EMBL/GenBank/DDBJ whole genome shotgun (WGS) entry which is preliminary data.</text>
</comment>
<evidence type="ECO:0000256" key="13">
    <source>
        <dbReference type="ARBA" id="ARBA00047880"/>
    </source>
</evidence>
<comment type="pathway">
    <text evidence="2 15">Cofactor biosynthesis; FAD biosynthesis; FAD from FMN: step 1/1.</text>
</comment>
<dbReference type="GO" id="GO:0006747">
    <property type="term" value="P:FAD biosynthetic process"/>
    <property type="evidence" value="ECO:0007669"/>
    <property type="project" value="UniProtKB-UniRule"/>
</dbReference>
<dbReference type="EC" id="2.7.1.26" evidence="15"/>
<reference evidence="17 18" key="1">
    <citation type="submission" date="2018-08" db="EMBL/GenBank/DDBJ databases">
        <title>Genomic Encyclopedia of Archaeal and Bacterial Type Strains, Phase II (KMG-II): from individual species to whole genera.</title>
        <authorList>
            <person name="Goeker M."/>
        </authorList>
    </citation>
    <scope>NUCLEOTIDE SEQUENCE [LARGE SCALE GENOMIC DNA]</scope>
    <source>
        <strain evidence="17 18">DSM 5002</strain>
    </source>
</reference>
<dbReference type="Pfam" id="PF06574">
    <property type="entry name" value="FAD_syn"/>
    <property type="match status" value="1"/>
</dbReference>
<evidence type="ECO:0000256" key="12">
    <source>
        <dbReference type="ARBA" id="ARBA00023268"/>
    </source>
</evidence>
<dbReference type="Gene3D" id="2.40.30.30">
    <property type="entry name" value="Riboflavin kinase-like"/>
    <property type="match status" value="1"/>
</dbReference>
<dbReference type="NCBIfam" id="TIGR00083">
    <property type="entry name" value="ribF"/>
    <property type="match status" value="1"/>
</dbReference>
<evidence type="ECO:0000256" key="10">
    <source>
        <dbReference type="ARBA" id="ARBA00022827"/>
    </source>
</evidence>
<proteinExistence type="inferred from homology"/>
<evidence type="ECO:0000256" key="15">
    <source>
        <dbReference type="PIRNR" id="PIRNR004491"/>
    </source>
</evidence>
<dbReference type="InterPro" id="IPR015865">
    <property type="entry name" value="Riboflavin_kinase_bac/euk"/>
</dbReference>
<dbReference type="InterPro" id="IPR015864">
    <property type="entry name" value="FAD_synthase"/>
</dbReference>
<comment type="catalytic activity">
    <reaction evidence="13 15">
        <text>riboflavin + ATP = FMN + ADP + H(+)</text>
        <dbReference type="Rhea" id="RHEA:14357"/>
        <dbReference type="ChEBI" id="CHEBI:15378"/>
        <dbReference type="ChEBI" id="CHEBI:30616"/>
        <dbReference type="ChEBI" id="CHEBI:57986"/>
        <dbReference type="ChEBI" id="CHEBI:58210"/>
        <dbReference type="ChEBI" id="CHEBI:456216"/>
        <dbReference type="EC" id="2.7.1.26"/>
    </reaction>
</comment>
<accession>A0A397QF35</accession>
<evidence type="ECO:0000256" key="2">
    <source>
        <dbReference type="ARBA" id="ARBA00004726"/>
    </source>
</evidence>
<dbReference type="EMBL" id="QXDF01000001">
    <property type="protein sequence ID" value="RIA56664.1"/>
    <property type="molecule type" value="Genomic_DNA"/>
</dbReference>
<comment type="function">
    <text evidence="1">Catalyzes the phosphorylation of riboflavin to FMN followed by the adenylation of FMN to FAD.</text>
</comment>
<dbReference type="Pfam" id="PF01687">
    <property type="entry name" value="Flavokinase"/>
    <property type="match status" value="1"/>
</dbReference>
<evidence type="ECO:0000256" key="3">
    <source>
        <dbReference type="ARBA" id="ARBA00005201"/>
    </source>
</evidence>
<keyword evidence="11 15" id="KW-0067">ATP-binding</keyword>
<evidence type="ECO:0000313" key="18">
    <source>
        <dbReference type="Proteomes" id="UP000266273"/>
    </source>
</evidence>
<comment type="catalytic activity">
    <reaction evidence="14 15">
        <text>FMN + ATP + H(+) = FAD + diphosphate</text>
        <dbReference type="Rhea" id="RHEA:17237"/>
        <dbReference type="ChEBI" id="CHEBI:15378"/>
        <dbReference type="ChEBI" id="CHEBI:30616"/>
        <dbReference type="ChEBI" id="CHEBI:33019"/>
        <dbReference type="ChEBI" id="CHEBI:57692"/>
        <dbReference type="ChEBI" id="CHEBI:58210"/>
        <dbReference type="EC" id="2.7.7.2"/>
    </reaction>
</comment>
<dbReference type="PANTHER" id="PTHR22749:SF6">
    <property type="entry name" value="RIBOFLAVIN KINASE"/>
    <property type="match status" value="1"/>
</dbReference>
<dbReference type="InterPro" id="IPR014729">
    <property type="entry name" value="Rossmann-like_a/b/a_fold"/>
</dbReference>
<feature type="domain" description="Riboflavin kinase" evidence="16">
    <location>
        <begin position="183"/>
        <end position="306"/>
    </location>
</feature>
<comment type="similarity">
    <text evidence="15">Belongs to the ribF family.</text>
</comment>
<dbReference type="GO" id="GO:0003919">
    <property type="term" value="F:FMN adenylyltransferase activity"/>
    <property type="evidence" value="ECO:0007669"/>
    <property type="project" value="UniProtKB-UniRule"/>
</dbReference>
<keyword evidence="6 15" id="KW-0808">Transferase</keyword>
<keyword evidence="18" id="KW-1185">Reference proteome</keyword>
<protein>
    <recommendedName>
        <fullName evidence="15">Riboflavin biosynthesis protein</fullName>
    </recommendedName>
    <domain>
        <recommendedName>
            <fullName evidence="15">Riboflavin kinase</fullName>
            <ecNumber evidence="15">2.7.1.26</ecNumber>
        </recommendedName>
        <alternativeName>
            <fullName evidence="15">Flavokinase</fullName>
        </alternativeName>
    </domain>
    <domain>
        <recommendedName>
            <fullName evidence="15">FMN adenylyltransferase</fullName>
            <ecNumber evidence="15">2.7.7.2</ecNumber>
        </recommendedName>
        <alternativeName>
            <fullName evidence="15">FAD pyrophosphorylase</fullName>
        </alternativeName>
        <alternativeName>
            <fullName evidence="15">FAD synthase</fullName>
        </alternativeName>
    </domain>
</protein>
<dbReference type="SUPFAM" id="SSF52374">
    <property type="entry name" value="Nucleotidylyl transferase"/>
    <property type="match status" value="1"/>
</dbReference>
<dbReference type="FunFam" id="3.40.50.620:FF:000021">
    <property type="entry name" value="Riboflavin biosynthesis protein"/>
    <property type="match status" value="1"/>
</dbReference>
<comment type="pathway">
    <text evidence="3 15">Cofactor biosynthesis; FMN biosynthesis; FMN from riboflavin (ATP route): step 1/1.</text>
</comment>
<dbReference type="NCBIfam" id="NF004160">
    <property type="entry name" value="PRK05627.1-3"/>
    <property type="match status" value="1"/>
</dbReference>
<evidence type="ECO:0000256" key="8">
    <source>
        <dbReference type="ARBA" id="ARBA00022741"/>
    </source>
</evidence>
<keyword evidence="5 15" id="KW-0288">FMN</keyword>
<evidence type="ECO:0000256" key="11">
    <source>
        <dbReference type="ARBA" id="ARBA00022840"/>
    </source>
</evidence>
<dbReference type="AlphaFoldDB" id="A0A397QF35"/>
<evidence type="ECO:0000256" key="6">
    <source>
        <dbReference type="ARBA" id="ARBA00022679"/>
    </source>
</evidence>
<dbReference type="UniPathway" id="UPA00277">
    <property type="reaction ID" value="UER00407"/>
</dbReference>
<dbReference type="UniPathway" id="UPA00276">
    <property type="reaction ID" value="UER00406"/>
</dbReference>
<dbReference type="RefSeq" id="WP_119061434.1">
    <property type="nucleotide sequence ID" value="NZ_QXDF01000001.1"/>
</dbReference>
<evidence type="ECO:0000256" key="14">
    <source>
        <dbReference type="ARBA" id="ARBA00049494"/>
    </source>
</evidence>
<dbReference type="PANTHER" id="PTHR22749">
    <property type="entry name" value="RIBOFLAVIN KINASE/FMN ADENYLYLTRANSFERASE"/>
    <property type="match status" value="1"/>
</dbReference>
<dbReference type="Gene3D" id="3.40.50.620">
    <property type="entry name" value="HUPs"/>
    <property type="match status" value="1"/>
</dbReference>
<dbReference type="InterPro" id="IPR002606">
    <property type="entry name" value="Riboflavin_kinase_bac"/>
</dbReference>
<evidence type="ECO:0000256" key="9">
    <source>
        <dbReference type="ARBA" id="ARBA00022777"/>
    </source>
</evidence>
<dbReference type="GO" id="GO:0009398">
    <property type="term" value="P:FMN biosynthetic process"/>
    <property type="evidence" value="ECO:0007669"/>
    <property type="project" value="UniProtKB-UniRule"/>
</dbReference>
<keyword evidence="12" id="KW-0511">Multifunctional enzyme</keyword>
<evidence type="ECO:0000256" key="5">
    <source>
        <dbReference type="ARBA" id="ARBA00022643"/>
    </source>
</evidence>